<proteinExistence type="predicted"/>
<evidence type="ECO:0000313" key="4">
    <source>
        <dbReference type="Proteomes" id="UP000292958"/>
    </source>
</evidence>
<feature type="chain" id="PRO_5020543439" evidence="2">
    <location>
        <begin position="23"/>
        <end position="460"/>
    </location>
</feature>
<comment type="caution">
    <text evidence="3">The sequence shown here is derived from an EMBL/GenBank/DDBJ whole genome shotgun (WGS) entry which is preliminary data.</text>
</comment>
<dbReference type="EMBL" id="SHKW01000001">
    <property type="protein sequence ID" value="RZU43626.1"/>
    <property type="molecule type" value="Genomic_DNA"/>
</dbReference>
<evidence type="ECO:0000313" key="3">
    <source>
        <dbReference type="EMBL" id="RZU43626.1"/>
    </source>
</evidence>
<dbReference type="InterPro" id="IPR042217">
    <property type="entry name" value="T4SS_VirB10/TrbI"/>
</dbReference>
<evidence type="ECO:0000256" key="1">
    <source>
        <dbReference type="SAM" id="MobiDB-lite"/>
    </source>
</evidence>
<protein>
    <submittedName>
        <fullName evidence="3">Conjugative transfer protein TrbI</fullName>
    </submittedName>
</protein>
<keyword evidence="2" id="KW-0732">Signal</keyword>
<feature type="region of interest" description="Disordered" evidence="1">
    <location>
        <begin position="337"/>
        <end position="356"/>
    </location>
</feature>
<sequence length="460" mass="48907">MMSRRFLSILLFAWAFVGRLPAQIAAPQLQPTSPQPSSEPHTIAMTAPNGTPLQIALDKEVRVRKVGEPITGRVMQPVYVFDRLVIPVGTAANGRISAIDPISSSRRTLSALNADFTPSHKLAVVFDELILPDGRHIDLHATAVPGSGQVIRLVTANEHKKNVVKDAAAQKMDQARAQWNNAMKQVGSPGRMHLVTRYAVAQLPVHPQYIDAGTLYSAELSQPLDFGSESVPSDTLSGIGTQPPPGSLVHADLLTPLNSAITAKSADVEAQLSQPLVDQKRLILPAGTRLRGSVLQVRPARRLHRNGQLRIVFREVILPNGVVQTVDTRLEGIQSDSADNAQLDSEGGTKSTSSKTRYLSTGASVGLALIGSGGRNDVGDASPIAGGATGFKLIGLVVGIAVRSHTYGILMSAYGGSRSIYNNFLGKGREIVFPKDTVMEIGFGSRTSLPMPGINPGASK</sequence>
<reference evidence="3 4" key="1">
    <citation type="submission" date="2019-02" db="EMBL/GenBank/DDBJ databases">
        <title>Genomic Encyclopedia of Archaeal and Bacterial Type Strains, Phase II (KMG-II): from individual species to whole genera.</title>
        <authorList>
            <person name="Goeker M."/>
        </authorList>
    </citation>
    <scope>NUCLEOTIDE SEQUENCE [LARGE SCALE GENOMIC DNA]</scope>
    <source>
        <strain evidence="3 4">DSM 18101</strain>
    </source>
</reference>
<organism evidence="3 4">
    <name type="scientific">Edaphobacter modestus</name>
    <dbReference type="NCBI Taxonomy" id="388466"/>
    <lineage>
        <taxon>Bacteria</taxon>
        <taxon>Pseudomonadati</taxon>
        <taxon>Acidobacteriota</taxon>
        <taxon>Terriglobia</taxon>
        <taxon>Terriglobales</taxon>
        <taxon>Acidobacteriaceae</taxon>
        <taxon>Edaphobacter</taxon>
    </lineage>
</organism>
<name>A0A4V2G564_9BACT</name>
<dbReference type="RefSeq" id="WP_130422320.1">
    <property type="nucleotide sequence ID" value="NZ_SHKW01000001.1"/>
</dbReference>
<dbReference type="Gene3D" id="2.40.128.260">
    <property type="entry name" value="Type IV secretion system, VirB10/TraB/TrbI"/>
    <property type="match status" value="2"/>
</dbReference>
<keyword evidence="4" id="KW-1185">Reference proteome</keyword>
<evidence type="ECO:0000256" key="2">
    <source>
        <dbReference type="SAM" id="SignalP"/>
    </source>
</evidence>
<dbReference type="OrthoDB" id="113997at2"/>
<accession>A0A4V2G564</accession>
<feature type="signal peptide" evidence="2">
    <location>
        <begin position="1"/>
        <end position="22"/>
    </location>
</feature>
<dbReference type="AlphaFoldDB" id="A0A4V2G564"/>
<gene>
    <name evidence="3" type="ORF">BDD14_5305</name>
</gene>
<dbReference type="Proteomes" id="UP000292958">
    <property type="component" value="Unassembled WGS sequence"/>
</dbReference>